<evidence type="ECO:0000313" key="3">
    <source>
        <dbReference type="Proteomes" id="UP000887561"/>
    </source>
</evidence>
<feature type="compositionally biased region" description="Low complexity" evidence="2">
    <location>
        <begin position="163"/>
        <end position="173"/>
    </location>
</feature>
<sequence length="464" mass="49150">MLNKQLSELSKQFSEIVKYEVSSIKKQEEITDKIWEILVDENNGENIKVEEMTNNGGCYHEINLLNEEIHEEIDEFTKIANQAWAKIRILQKEENRHKRIKRQCCWSGNSCCSGYKNNFNNNFGNSLWTSGGGYATNGYAKPKCIPQQGPQGPPGLPGPSGQPGPQGISGAPGRPWGGGIHEDDGSYLEEDDDALLLNNQGENIVNSDGGCYKTGPDQGCVLCPAGPPGPVGRQGIQGPLGPDGLPGIPGKAGRSRPGPPGLPGDRGLPGRLGPNGRPGPPGRNAIRYIGLPGPKGLPGKPGPCGPKGRPGPKISGAPGPVGAAGPPGLQGIPGSPGLPGMPGLAGQHGNDGQYCPCPPRNDFYQERPPAYNKGNGNFNGINQPMSKRMSGEGIALIGAQKVWARPSLHPNSPVDKLFVCGERRAVVANVEADERVVVMEVFSPPPKNRLLIADWAECFRIVGP</sequence>
<protein>
    <submittedName>
        <fullName evidence="4">Uncharacterized protein</fullName>
    </submittedName>
</protein>
<keyword evidence="1" id="KW-0677">Repeat</keyword>
<feature type="compositionally biased region" description="Low complexity" evidence="2">
    <location>
        <begin position="263"/>
        <end position="275"/>
    </location>
</feature>
<proteinExistence type="predicted"/>
<dbReference type="Proteomes" id="UP000887561">
    <property type="component" value="Unplaced"/>
</dbReference>
<reference evidence="4" key="1">
    <citation type="submission" date="2022-11" db="UniProtKB">
        <authorList>
            <consortium name="WormBaseParasite"/>
        </authorList>
    </citation>
    <scope>IDENTIFICATION</scope>
</reference>
<feature type="region of interest" description="Disordered" evidence="2">
    <location>
        <begin position="231"/>
        <end position="319"/>
    </location>
</feature>
<feature type="region of interest" description="Disordered" evidence="2">
    <location>
        <begin position="142"/>
        <end position="186"/>
    </location>
</feature>
<evidence type="ECO:0000256" key="1">
    <source>
        <dbReference type="ARBA" id="ARBA00022737"/>
    </source>
</evidence>
<dbReference type="PANTHER" id="PTHR24637">
    <property type="entry name" value="COLLAGEN"/>
    <property type="match status" value="1"/>
</dbReference>
<name>A0A915MZP9_MELJA</name>
<accession>A0A915MZP9</accession>
<dbReference type="AlphaFoldDB" id="A0A915MZP9"/>
<dbReference type="PANTHER" id="PTHR24637:SF421">
    <property type="entry name" value="CUTICLE COLLAGEN DPY-2"/>
    <property type="match status" value="1"/>
</dbReference>
<feature type="compositionally biased region" description="Pro residues" evidence="2">
    <location>
        <begin position="151"/>
        <end position="162"/>
    </location>
</feature>
<keyword evidence="3" id="KW-1185">Reference proteome</keyword>
<dbReference type="Gene3D" id="1.20.5.320">
    <property type="entry name" value="6-Phosphogluconate Dehydrogenase, domain 3"/>
    <property type="match status" value="1"/>
</dbReference>
<evidence type="ECO:0000256" key="2">
    <source>
        <dbReference type="SAM" id="MobiDB-lite"/>
    </source>
</evidence>
<evidence type="ECO:0000313" key="4">
    <source>
        <dbReference type="WBParaSite" id="scaffold5780_cov292.g9978"/>
    </source>
</evidence>
<organism evidence="3 4">
    <name type="scientific">Meloidogyne javanica</name>
    <name type="common">Root-knot nematode worm</name>
    <dbReference type="NCBI Taxonomy" id="6303"/>
    <lineage>
        <taxon>Eukaryota</taxon>
        <taxon>Metazoa</taxon>
        <taxon>Ecdysozoa</taxon>
        <taxon>Nematoda</taxon>
        <taxon>Chromadorea</taxon>
        <taxon>Rhabditida</taxon>
        <taxon>Tylenchina</taxon>
        <taxon>Tylenchomorpha</taxon>
        <taxon>Tylenchoidea</taxon>
        <taxon>Meloidogynidae</taxon>
        <taxon>Meloidogyninae</taxon>
        <taxon>Meloidogyne</taxon>
        <taxon>Meloidogyne incognita group</taxon>
    </lineage>
</organism>
<dbReference type="WBParaSite" id="scaffold5780_cov292.g9978">
    <property type="protein sequence ID" value="scaffold5780_cov292.g9978"/>
    <property type="gene ID" value="scaffold5780_cov292.g9978"/>
</dbReference>
<feature type="compositionally biased region" description="Low complexity" evidence="2">
    <location>
        <begin position="234"/>
        <end position="249"/>
    </location>
</feature>